<organism evidence="3 4">
    <name type="scientific">Actinobacteria bacterium BACL2 MAG-120802-bin41</name>
    <dbReference type="NCBI Taxonomy" id="1655568"/>
    <lineage>
        <taxon>Bacteria</taxon>
        <taxon>Bacillati</taxon>
        <taxon>Actinomycetota</taxon>
        <taxon>Actinomycetes</taxon>
        <taxon>Actinomycetes incertae sedis</taxon>
        <taxon>ac1 cluster</taxon>
    </lineage>
</organism>
<keyword evidence="1" id="KW-0812">Transmembrane</keyword>
<evidence type="ECO:0000259" key="2">
    <source>
        <dbReference type="Pfam" id="PF09990"/>
    </source>
</evidence>
<evidence type="ECO:0000313" key="3">
    <source>
        <dbReference type="EMBL" id="KRO30671.1"/>
    </source>
</evidence>
<gene>
    <name evidence="3" type="ORF">ABR60_05715</name>
</gene>
<feature type="domain" description="DUF2231" evidence="2">
    <location>
        <begin position="18"/>
        <end position="156"/>
    </location>
</feature>
<dbReference type="Proteomes" id="UP000053941">
    <property type="component" value="Unassembled WGS sequence"/>
</dbReference>
<dbReference type="EMBL" id="LIAS01000077">
    <property type="protein sequence ID" value="KRO30671.1"/>
    <property type="molecule type" value="Genomic_DNA"/>
</dbReference>
<keyword evidence="1" id="KW-1133">Transmembrane helix</keyword>
<feature type="transmembrane region" description="Helical" evidence="1">
    <location>
        <begin position="24"/>
        <end position="46"/>
    </location>
</feature>
<name>A0A0R2NXX8_9ACTN</name>
<feature type="transmembrane region" description="Helical" evidence="1">
    <location>
        <begin position="53"/>
        <end position="71"/>
    </location>
</feature>
<evidence type="ECO:0000313" key="4">
    <source>
        <dbReference type="Proteomes" id="UP000053941"/>
    </source>
</evidence>
<dbReference type="InterPro" id="IPR019251">
    <property type="entry name" value="DUF2231_TM"/>
</dbReference>
<protein>
    <recommendedName>
        <fullName evidence="2">DUF2231 domain-containing protein</fullName>
    </recommendedName>
</protein>
<keyword evidence="1" id="KW-0472">Membrane</keyword>
<evidence type="ECO:0000256" key="1">
    <source>
        <dbReference type="SAM" id="Phobius"/>
    </source>
</evidence>
<accession>A0A0R2NXX8</accession>
<sequence>MKLFNGDDLGGPFDLIAGLPLHPLASHAPIVLVPLVAFAALAMAYWPSFSRKYGLPVLVLAVISQLSLFLAKASGESFQERVNKEVERHESYGEIAPFTFIPLLILLFIRYRMDKTGAGIGSPVVRRLVSILLALSAILALVYIFLTGHSGAESVWGWIAKN</sequence>
<feature type="transmembrane region" description="Helical" evidence="1">
    <location>
        <begin position="91"/>
        <end position="109"/>
    </location>
</feature>
<dbReference type="AlphaFoldDB" id="A0A0R2NXX8"/>
<reference evidence="3 4" key="1">
    <citation type="submission" date="2015-10" db="EMBL/GenBank/DDBJ databases">
        <title>Metagenome-Assembled Genomes uncover a global brackish microbiome.</title>
        <authorList>
            <person name="Hugerth L.W."/>
            <person name="Larsson J."/>
            <person name="Alneberg J."/>
            <person name="Lindh M.V."/>
            <person name="Legrand C."/>
            <person name="Pinhassi J."/>
            <person name="Andersson A.F."/>
        </authorList>
    </citation>
    <scope>NUCLEOTIDE SEQUENCE [LARGE SCALE GENOMIC DNA]</scope>
    <source>
        <strain evidence="3">BACL2 MAG-120802-bin41</strain>
    </source>
</reference>
<comment type="caution">
    <text evidence="3">The sequence shown here is derived from an EMBL/GenBank/DDBJ whole genome shotgun (WGS) entry which is preliminary data.</text>
</comment>
<proteinExistence type="predicted"/>
<feature type="transmembrane region" description="Helical" evidence="1">
    <location>
        <begin position="129"/>
        <end position="146"/>
    </location>
</feature>
<dbReference type="Pfam" id="PF09990">
    <property type="entry name" value="DUF2231"/>
    <property type="match status" value="1"/>
</dbReference>